<dbReference type="OrthoDB" id="5296287at2759"/>
<evidence type="ECO:0000256" key="5">
    <source>
        <dbReference type="ARBA" id="ARBA00022692"/>
    </source>
</evidence>
<comment type="caution">
    <text evidence="12">The sequence shown here is derived from an EMBL/GenBank/DDBJ whole genome shotgun (WGS) entry which is preliminary data.</text>
</comment>
<dbReference type="EMBL" id="JAKOGI010000133">
    <property type="protein sequence ID" value="KAJ8442831.1"/>
    <property type="molecule type" value="Genomic_DNA"/>
</dbReference>
<evidence type="ECO:0000256" key="4">
    <source>
        <dbReference type="ARBA" id="ARBA00022597"/>
    </source>
</evidence>
<evidence type="ECO:0000259" key="11">
    <source>
        <dbReference type="PROSITE" id="PS50850"/>
    </source>
</evidence>
<dbReference type="PANTHER" id="PTHR23500">
    <property type="entry name" value="SOLUTE CARRIER FAMILY 2, FACILITATED GLUCOSE TRANSPORTER"/>
    <property type="match status" value="1"/>
</dbReference>
<dbReference type="FunFam" id="1.20.1250.20:FF:000002">
    <property type="entry name" value="Sugar transport protein 13"/>
    <property type="match status" value="1"/>
</dbReference>
<keyword evidence="3 9" id="KW-0813">Transport</keyword>
<dbReference type="CDD" id="cd17361">
    <property type="entry name" value="MFS_STP"/>
    <property type="match status" value="1"/>
</dbReference>
<protein>
    <recommendedName>
        <fullName evidence="11">Major facilitator superfamily (MFS) profile domain-containing protein</fullName>
    </recommendedName>
</protein>
<gene>
    <name evidence="12" type="ORF">Cgig2_016297</name>
</gene>
<evidence type="ECO:0000313" key="12">
    <source>
        <dbReference type="EMBL" id="KAJ8442831.1"/>
    </source>
</evidence>
<dbReference type="Proteomes" id="UP001153076">
    <property type="component" value="Unassembled WGS sequence"/>
</dbReference>
<dbReference type="PROSITE" id="PS50850">
    <property type="entry name" value="MFS"/>
    <property type="match status" value="1"/>
</dbReference>
<feature type="transmembrane region" description="Helical" evidence="10">
    <location>
        <begin position="79"/>
        <end position="97"/>
    </location>
</feature>
<dbReference type="GO" id="GO:0016020">
    <property type="term" value="C:membrane"/>
    <property type="evidence" value="ECO:0007669"/>
    <property type="project" value="UniProtKB-SubCell"/>
</dbReference>
<dbReference type="PROSITE" id="PS00217">
    <property type="entry name" value="SUGAR_TRANSPORT_2"/>
    <property type="match status" value="1"/>
</dbReference>
<dbReference type="GO" id="GO:0015293">
    <property type="term" value="F:symporter activity"/>
    <property type="evidence" value="ECO:0007669"/>
    <property type="project" value="UniProtKB-KW"/>
</dbReference>
<feature type="transmembrane region" description="Helical" evidence="10">
    <location>
        <begin position="195"/>
        <end position="219"/>
    </location>
</feature>
<evidence type="ECO:0000256" key="9">
    <source>
        <dbReference type="RuleBase" id="RU003346"/>
    </source>
</evidence>
<evidence type="ECO:0000256" key="1">
    <source>
        <dbReference type="ARBA" id="ARBA00004141"/>
    </source>
</evidence>
<dbReference type="Pfam" id="PF00083">
    <property type="entry name" value="Sugar_tr"/>
    <property type="match status" value="1"/>
</dbReference>
<dbReference type="Gene3D" id="1.20.1250.20">
    <property type="entry name" value="MFS general substrate transporter like domains"/>
    <property type="match status" value="1"/>
</dbReference>
<evidence type="ECO:0000256" key="7">
    <source>
        <dbReference type="ARBA" id="ARBA00022989"/>
    </source>
</evidence>
<feature type="domain" description="Major facilitator superfamily (MFS) profile" evidence="11">
    <location>
        <begin position="25"/>
        <end position="474"/>
    </location>
</feature>
<dbReference type="InterPro" id="IPR044778">
    <property type="entry name" value="MFS_STP/MST-like_plant"/>
</dbReference>
<dbReference type="NCBIfam" id="TIGR00879">
    <property type="entry name" value="SP"/>
    <property type="match status" value="1"/>
</dbReference>
<keyword evidence="6" id="KW-0769">Symport</keyword>
<dbReference type="AlphaFoldDB" id="A0A9Q1QIJ5"/>
<dbReference type="InterPro" id="IPR020846">
    <property type="entry name" value="MFS_dom"/>
</dbReference>
<dbReference type="InterPro" id="IPR045262">
    <property type="entry name" value="STP/PLT_plant"/>
</dbReference>
<keyword evidence="7 10" id="KW-1133">Transmembrane helix</keyword>
<keyword evidence="5 10" id="KW-0812">Transmembrane</keyword>
<dbReference type="SUPFAM" id="SSF103473">
    <property type="entry name" value="MFS general substrate transporter"/>
    <property type="match status" value="1"/>
</dbReference>
<feature type="transmembrane region" description="Helical" evidence="10">
    <location>
        <begin position="384"/>
        <end position="408"/>
    </location>
</feature>
<keyword evidence="4" id="KW-0762">Sugar transport</keyword>
<evidence type="ECO:0000256" key="10">
    <source>
        <dbReference type="SAM" id="Phobius"/>
    </source>
</evidence>
<dbReference type="InterPro" id="IPR003663">
    <property type="entry name" value="Sugar/inositol_transpt"/>
</dbReference>
<dbReference type="InterPro" id="IPR036259">
    <property type="entry name" value="MFS_trans_sf"/>
</dbReference>
<reference evidence="12" key="1">
    <citation type="submission" date="2022-04" db="EMBL/GenBank/DDBJ databases">
        <title>Carnegiea gigantea Genome sequencing and assembly v2.</title>
        <authorList>
            <person name="Copetti D."/>
            <person name="Sanderson M.J."/>
            <person name="Burquez A."/>
            <person name="Wojciechowski M.F."/>
        </authorList>
    </citation>
    <scope>NUCLEOTIDE SEQUENCE</scope>
    <source>
        <strain evidence="12">SGP5-SGP5p</strain>
        <tissue evidence="12">Aerial part</tissue>
    </source>
</reference>
<keyword evidence="13" id="KW-1185">Reference proteome</keyword>
<comment type="similarity">
    <text evidence="2 9">Belongs to the major facilitator superfamily. Sugar transporter (TC 2.A.1.1) family.</text>
</comment>
<feature type="transmembrane region" description="Helical" evidence="10">
    <location>
        <begin position="281"/>
        <end position="304"/>
    </location>
</feature>
<evidence type="ECO:0000313" key="13">
    <source>
        <dbReference type="Proteomes" id="UP001153076"/>
    </source>
</evidence>
<feature type="transmembrane region" description="Helical" evidence="10">
    <location>
        <begin position="109"/>
        <end position="129"/>
    </location>
</feature>
<keyword evidence="8 10" id="KW-0472">Membrane</keyword>
<accession>A0A9Q1QIJ5</accession>
<evidence type="ECO:0000256" key="6">
    <source>
        <dbReference type="ARBA" id="ARBA00022847"/>
    </source>
</evidence>
<dbReference type="PRINTS" id="PR00171">
    <property type="entry name" value="SUGRTRNSPORT"/>
</dbReference>
<dbReference type="InterPro" id="IPR005829">
    <property type="entry name" value="Sugar_transporter_CS"/>
</dbReference>
<feature type="transmembrane region" description="Helical" evidence="10">
    <location>
        <begin position="135"/>
        <end position="156"/>
    </location>
</feature>
<name>A0A9Q1QIJ5_9CARY</name>
<feature type="transmembrane region" description="Helical" evidence="10">
    <location>
        <begin position="168"/>
        <end position="189"/>
    </location>
</feature>
<dbReference type="GO" id="GO:0015145">
    <property type="term" value="F:monosaccharide transmembrane transporter activity"/>
    <property type="evidence" value="ECO:0007669"/>
    <property type="project" value="InterPro"/>
</dbReference>
<organism evidence="12 13">
    <name type="scientific">Carnegiea gigantea</name>
    <dbReference type="NCBI Taxonomy" id="171969"/>
    <lineage>
        <taxon>Eukaryota</taxon>
        <taxon>Viridiplantae</taxon>
        <taxon>Streptophyta</taxon>
        <taxon>Embryophyta</taxon>
        <taxon>Tracheophyta</taxon>
        <taxon>Spermatophyta</taxon>
        <taxon>Magnoliopsida</taxon>
        <taxon>eudicotyledons</taxon>
        <taxon>Gunneridae</taxon>
        <taxon>Pentapetalae</taxon>
        <taxon>Caryophyllales</taxon>
        <taxon>Cactineae</taxon>
        <taxon>Cactaceae</taxon>
        <taxon>Cactoideae</taxon>
        <taxon>Echinocereeae</taxon>
        <taxon>Carnegiea</taxon>
    </lineage>
</organism>
<feature type="transmembrane region" description="Helical" evidence="10">
    <location>
        <begin position="420"/>
        <end position="443"/>
    </location>
</feature>
<evidence type="ECO:0000256" key="3">
    <source>
        <dbReference type="ARBA" id="ARBA00022448"/>
    </source>
</evidence>
<sequence length="496" mass="54227">MAGGAAANVSSDDISGQLTKEVFITCLVAASGGVLFGYDIVITGGVTTMEPFLAKFFPMVLQNEGSAKRTVYCAYDNHLLTAFTSSLYIAGFTSSMLASRFTTSYGRKFTMLLGGLTFLIGGALTGGAQHVSMLIIGRLFLGFGVGFNNQATPLYLAEMAPSKWRGAFNTGFHLFVGIGNVVAALINYYAQSLFWGWRLSLGFAIIPALIMMLGIFFIAESPSSLVQRGKMEEAKKTLVKIRSHANVEPELDELVKAREVANAAKEQPFFAIFRQEYRPHLVMSIAVPFFQQVGGICIIAFYAPAILSSLGSTNDAALFAAVILGVINIFSILVSAYAVDRCGRRILLLQGGFQMLVPMGGMALMLEMTVDPEGTKPISKHTALIMLIMLCVYSAGFGWSWGPLSWVIPSEIFPLKIRTIGQSISIAINFATTFVIAQTFLTMLCHMRYGAFLFFAAWIFVMTTFVALFLPETKGISLDSMEVVWQGHWFWRKFVS</sequence>
<dbReference type="InterPro" id="IPR005828">
    <property type="entry name" value="MFS_sugar_transport-like"/>
</dbReference>
<proteinExistence type="inferred from homology"/>
<dbReference type="PANTHER" id="PTHR23500:SF44">
    <property type="entry name" value="SUGAR TRANSPORT PROTEIN 5"/>
    <property type="match status" value="1"/>
</dbReference>
<feature type="transmembrane region" description="Helical" evidence="10">
    <location>
        <begin position="449"/>
        <end position="470"/>
    </location>
</feature>
<feature type="transmembrane region" description="Helical" evidence="10">
    <location>
        <begin position="346"/>
        <end position="364"/>
    </location>
</feature>
<comment type="subcellular location">
    <subcellularLocation>
        <location evidence="1">Membrane</location>
        <topology evidence="1">Multi-pass membrane protein</topology>
    </subcellularLocation>
</comment>
<feature type="transmembrane region" description="Helical" evidence="10">
    <location>
        <begin position="316"/>
        <end position="339"/>
    </location>
</feature>
<evidence type="ECO:0000256" key="2">
    <source>
        <dbReference type="ARBA" id="ARBA00010992"/>
    </source>
</evidence>
<evidence type="ECO:0000256" key="8">
    <source>
        <dbReference type="ARBA" id="ARBA00023136"/>
    </source>
</evidence>